<gene>
    <name evidence="2" type="ORF">C900_04353</name>
</gene>
<evidence type="ECO:0000313" key="2">
    <source>
        <dbReference type="EMBL" id="ELR73501.1"/>
    </source>
</evidence>
<proteinExistence type="predicted"/>
<dbReference type="AlphaFoldDB" id="L8JWR4"/>
<comment type="caution">
    <text evidence="2">The sequence shown here is derived from an EMBL/GenBank/DDBJ whole genome shotgun (WGS) entry which is preliminary data.</text>
</comment>
<accession>L8JWR4</accession>
<evidence type="ECO:0000313" key="3">
    <source>
        <dbReference type="Proteomes" id="UP000011135"/>
    </source>
</evidence>
<reference evidence="2 3" key="1">
    <citation type="submission" date="2012-12" db="EMBL/GenBank/DDBJ databases">
        <title>Genome assembly of Fulvivirga imtechensis AK7.</title>
        <authorList>
            <person name="Nupur N."/>
            <person name="Khatri I."/>
            <person name="Kumar R."/>
            <person name="Subramanian S."/>
            <person name="Pinnaka A."/>
        </authorList>
    </citation>
    <scope>NUCLEOTIDE SEQUENCE [LARGE SCALE GENOMIC DNA]</scope>
    <source>
        <strain evidence="2 3">AK7</strain>
    </source>
</reference>
<feature type="compositionally biased region" description="Polar residues" evidence="1">
    <location>
        <begin position="1"/>
        <end position="14"/>
    </location>
</feature>
<dbReference type="Proteomes" id="UP000011135">
    <property type="component" value="Unassembled WGS sequence"/>
</dbReference>
<sequence>MISMSTKITPSGSEEASRNHSESSFLIDKVKYILESPTQRTAYKRLKNEEDKIDFFLNHFIINDYTARQLKNLYLNDPQQKTQFVEAVDNLIRELEEENI</sequence>
<dbReference type="EMBL" id="AMZN01000006">
    <property type="protein sequence ID" value="ELR73501.1"/>
    <property type="molecule type" value="Genomic_DNA"/>
</dbReference>
<name>L8JWR4_9BACT</name>
<organism evidence="2 3">
    <name type="scientific">Fulvivirga imtechensis AK7</name>
    <dbReference type="NCBI Taxonomy" id="1237149"/>
    <lineage>
        <taxon>Bacteria</taxon>
        <taxon>Pseudomonadati</taxon>
        <taxon>Bacteroidota</taxon>
        <taxon>Cytophagia</taxon>
        <taxon>Cytophagales</taxon>
        <taxon>Fulvivirgaceae</taxon>
        <taxon>Fulvivirga</taxon>
    </lineage>
</organism>
<feature type="region of interest" description="Disordered" evidence="1">
    <location>
        <begin position="1"/>
        <end position="22"/>
    </location>
</feature>
<evidence type="ECO:0000256" key="1">
    <source>
        <dbReference type="SAM" id="MobiDB-lite"/>
    </source>
</evidence>
<keyword evidence="3" id="KW-1185">Reference proteome</keyword>
<protein>
    <submittedName>
        <fullName evidence="2">Uncharacterized protein</fullName>
    </submittedName>
</protein>